<keyword evidence="1" id="KW-0614">Plasmid</keyword>
<gene>
    <name evidence="1" type="primary">traS</name>
</gene>
<sequence>MKTIALLLIQCISCLLAGWRVSETIFIVLASAMWLLVFKYVFIKVGAKTKRPVGDVSNLYLVLAGVCCIVNPIACLMSIVLYPLWVMNKALKFASVKFSNDNESAFENGTGRNYVGRTQSLTTLPYKEMFSEREFMSYQLEHCSDGSVNLDQPNSTCSSAMGSYGNEISISTHDINPASGLPMIENVDVAGNVYGIDRNH</sequence>
<dbReference type="RefSeq" id="WP_013214035.1">
    <property type="nucleotide sequence ID" value="NZ_CP029387.1"/>
</dbReference>
<accession>A0A0S1TM43</accession>
<organism evidence="1">
    <name type="scientific">Klebsiella pneumoniae subsp. pneumoniae</name>
    <dbReference type="NCBI Taxonomy" id="72407"/>
    <lineage>
        <taxon>Bacteria</taxon>
        <taxon>Pseudomonadati</taxon>
        <taxon>Pseudomonadota</taxon>
        <taxon>Gammaproteobacteria</taxon>
        <taxon>Enterobacterales</taxon>
        <taxon>Enterobacteriaceae</taxon>
        <taxon>Klebsiella/Raoultella group</taxon>
        <taxon>Klebsiella</taxon>
        <taxon>Klebsiella pneumoniae complex</taxon>
    </lineage>
</organism>
<evidence type="ECO:0000313" key="1">
    <source>
        <dbReference type="EMBL" id="ALM23405.1"/>
    </source>
</evidence>
<name>A0A0S1TM43_KLEPN</name>
<dbReference type="AlphaFoldDB" id="A0A0S1TM43"/>
<proteinExistence type="predicted"/>
<reference evidence="1" key="1">
    <citation type="submission" date="2015-09" db="EMBL/GenBank/DDBJ databases">
        <title>Molecular dissection of the evolution of plasmids bearing blaKPC-2 in Klebsiella pneumoniae from one teaching hospitals in Shanghai, China.</title>
        <authorList>
            <person name="Jiang X.F."/>
            <person name="Shen P.H."/>
            <person name="Zhang Y."/>
            <person name="Tang Y."/>
            <person name="Li G."/>
            <person name="Liang W."/>
        </authorList>
    </citation>
    <scope>NUCLEOTIDE SEQUENCE</scope>
    <source>
        <strain evidence="1">HS082416</strain>
        <plasmid evidence="1">pHS082416</plasmid>
    </source>
</reference>
<dbReference type="EMBL" id="KT821214">
    <property type="protein sequence ID" value="ALM23405.1"/>
    <property type="molecule type" value="Genomic_DNA"/>
</dbReference>
<protein>
    <submittedName>
        <fullName evidence="1">TraS</fullName>
    </submittedName>
</protein>
<dbReference type="Pfam" id="PF10624">
    <property type="entry name" value="TraS"/>
    <property type="match status" value="1"/>
</dbReference>
<dbReference type="InterPro" id="IPR018898">
    <property type="entry name" value="Eex_TraS"/>
</dbReference>
<geneLocation type="plasmid" evidence="1">
    <name>pHS082416</name>
</geneLocation>